<comment type="caution">
    <text evidence="2">The sequence shown here is derived from an EMBL/GenBank/DDBJ whole genome shotgun (WGS) entry which is preliminary data.</text>
</comment>
<sequence length="347" mass="35080">MKLRFTLALLLPALTGAAQTTLTNDGGTLTVQNGATLYVDGAVQNNATGTLTNAGTVQLIGDLTNTGTLVSGGTMLFSGATDQNFAPGTASVAALTVGNTGAVGANRLLLTQDLTVSSLLTLSQGLLRTQVAGGALRTLSLPAGGRVVGEGPGQYVQGRLQVTRTAVNSSTGSVDFTNGLVLNPNGQNLGAVTVTRTAGLQAAGTSYGTNLGSTNKSIDRVWQVAPELPLNAATPASATVSWVSDDDNGFNPATPAHLWRADQASGPWVAQGAAASASARSFTANTTQLGTLTVSNTSAPLPVTLVAFSAERQGPDGLLLWTTASELRNAYFGVESSTNGTVFQSLG</sequence>
<name>A0A7K1T9D7_9BACT</name>
<protein>
    <recommendedName>
        <fullName evidence="4">G8 domain-containing protein</fullName>
    </recommendedName>
</protein>
<reference evidence="2 3" key="1">
    <citation type="submission" date="2019-12" db="EMBL/GenBank/DDBJ databases">
        <title>Hymenobacter sp. HMF4947 Genome sequencing and assembly.</title>
        <authorList>
            <person name="Kang H."/>
            <person name="Cha I."/>
            <person name="Kim H."/>
            <person name="Joh K."/>
        </authorList>
    </citation>
    <scope>NUCLEOTIDE SEQUENCE [LARGE SCALE GENOMIC DNA]</scope>
    <source>
        <strain evidence="2 3">HMF4947</strain>
    </source>
</reference>
<keyword evidence="1" id="KW-0732">Signal</keyword>
<dbReference type="RefSeq" id="WP_157561547.1">
    <property type="nucleotide sequence ID" value="NZ_WQKZ01000001.1"/>
</dbReference>
<feature type="signal peptide" evidence="1">
    <location>
        <begin position="1"/>
        <end position="18"/>
    </location>
</feature>
<organism evidence="2 3">
    <name type="scientific">Hymenobacter ginkgonis</name>
    <dbReference type="NCBI Taxonomy" id="2682976"/>
    <lineage>
        <taxon>Bacteria</taxon>
        <taxon>Pseudomonadati</taxon>
        <taxon>Bacteroidota</taxon>
        <taxon>Cytophagia</taxon>
        <taxon>Cytophagales</taxon>
        <taxon>Hymenobacteraceae</taxon>
        <taxon>Hymenobacter</taxon>
    </lineage>
</organism>
<evidence type="ECO:0000313" key="3">
    <source>
        <dbReference type="Proteomes" id="UP000441336"/>
    </source>
</evidence>
<evidence type="ECO:0008006" key="4">
    <source>
        <dbReference type="Google" id="ProtNLM"/>
    </source>
</evidence>
<evidence type="ECO:0000256" key="1">
    <source>
        <dbReference type="SAM" id="SignalP"/>
    </source>
</evidence>
<keyword evidence="3" id="KW-1185">Reference proteome</keyword>
<accession>A0A7K1T9D7</accession>
<proteinExistence type="predicted"/>
<gene>
    <name evidence="2" type="ORF">GO988_00310</name>
</gene>
<feature type="chain" id="PRO_5029504608" description="G8 domain-containing protein" evidence="1">
    <location>
        <begin position="19"/>
        <end position="347"/>
    </location>
</feature>
<dbReference type="Proteomes" id="UP000441336">
    <property type="component" value="Unassembled WGS sequence"/>
</dbReference>
<dbReference type="EMBL" id="WQKZ01000001">
    <property type="protein sequence ID" value="MVN74761.1"/>
    <property type="molecule type" value="Genomic_DNA"/>
</dbReference>
<dbReference type="AlphaFoldDB" id="A0A7K1T9D7"/>
<evidence type="ECO:0000313" key="2">
    <source>
        <dbReference type="EMBL" id="MVN74761.1"/>
    </source>
</evidence>